<keyword evidence="1" id="KW-0732">Signal</keyword>
<protein>
    <submittedName>
        <fullName evidence="4">M24 family metallopeptidase</fullName>
    </submittedName>
</protein>
<name>A0ABW1EDU7_9BACT</name>
<dbReference type="Pfam" id="PF01321">
    <property type="entry name" value="Creatinase_N"/>
    <property type="match status" value="1"/>
</dbReference>
<dbReference type="InterPro" id="IPR000994">
    <property type="entry name" value="Pept_M24"/>
</dbReference>
<organism evidence="4 5">
    <name type="scientific">Acidicapsa dinghuensis</name>
    <dbReference type="NCBI Taxonomy" id="2218256"/>
    <lineage>
        <taxon>Bacteria</taxon>
        <taxon>Pseudomonadati</taxon>
        <taxon>Acidobacteriota</taxon>
        <taxon>Terriglobia</taxon>
        <taxon>Terriglobales</taxon>
        <taxon>Acidobacteriaceae</taxon>
        <taxon>Acidicapsa</taxon>
    </lineage>
</organism>
<dbReference type="InterPro" id="IPR036005">
    <property type="entry name" value="Creatinase/aminopeptidase-like"/>
</dbReference>
<dbReference type="SUPFAM" id="SSF55920">
    <property type="entry name" value="Creatinase/aminopeptidase"/>
    <property type="match status" value="1"/>
</dbReference>
<dbReference type="InterPro" id="IPR000587">
    <property type="entry name" value="Creatinase_N"/>
</dbReference>
<evidence type="ECO:0000259" key="2">
    <source>
        <dbReference type="Pfam" id="PF00557"/>
    </source>
</evidence>
<feature type="signal peptide" evidence="1">
    <location>
        <begin position="1"/>
        <end position="26"/>
    </location>
</feature>
<keyword evidence="5" id="KW-1185">Reference proteome</keyword>
<evidence type="ECO:0000256" key="1">
    <source>
        <dbReference type="SAM" id="SignalP"/>
    </source>
</evidence>
<accession>A0ABW1EDU7</accession>
<dbReference type="Pfam" id="PF00557">
    <property type="entry name" value="Peptidase_M24"/>
    <property type="match status" value="1"/>
</dbReference>
<evidence type="ECO:0000313" key="5">
    <source>
        <dbReference type="Proteomes" id="UP001596091"/>
    </source>
</evidence>
<feature type="domain" description="Creatinase N-terminal" evidence="3">
    <location>
        <begin position="63"/>
        <end position="202"/>
    </location>
</feature>
<gene>
    <name evidence="4" type="ORF">ACFPT7_04460</name>
</gene>
<reference evidence="5" key="1">
    <citation type="journal article" date="2019" name="Int. J. Syst. Evol. Microbiol.">
        <title>The Global Catalogue of Microorganisms (GCM) 10K type strain sequencing project: providing services to taxonomists for standard genome sequencing and annotation.</title>
        <authorList>
            <consortium name="The Broad Institute Genomics Platform"/>
            <consortium name="The Broad Institute Genome Sequencing Center for Infectious Disease"/>
            <person name="Wu L."/>
            <person name="Ma J."/>
        </authorList>
    </citation>
    <scope>NUCLEOTIDE SEQUENCE [LARGE SCALE GENOMIC DNA]</scope>
    <source>
        <strain evidence="5">JCM 4087</strain>
    </source>
</reference>
<proteinExistence type="predicted"/>
<dbReference type="PANTHER" id="PTHR46112:SF3">
    <property type="entry name" value="AMINOPEPTIDASE YPDF"/>
    <property type="match status" value="1"/>
</dbReference>
<sequence>MLNRRRFLSAFAAAAAFPWLSSAARAQESAHESSTTSLPPALAALKNRRHEATPITSAEREQRFEHARELMGKEGIDAVVMIGGTSLVYFTGIRWWNSERLFVCVIPRKGAPFYVSPAFEEDRAREQIRSAPGGAEARVYTWQEDENPYVLVTRGLNDLGLTSGKIGIEERVTFVFSDGIHKAAPGFEIVSAIPITAGCRAVKSSAELKLMQLANDITLSVYEAAWKSIHPGITNAQVSEWIGAAYGLVGFPGDASCQVDEYSALPHGSIQPQMLKEGSIVLIDDGCNVDGYESDISRTFTIGKPTDKMKQVFDMVHRAQAAALAAAKPGVACGSVDAAARKVIDDAGFGPNYAHFTHRVGHGIGMDGHEWPYLVRGNPQLLQAGMCFSDEPGIYIHGEFGVRLEDDIHITEDGAKLFTPQSPSLEEPFANA</sequence>
<dbReference type="Gene3D" id="3.40.350.10">
    <property type="entry name" value="Creatinase/prolidase N-terminal domain"/>
    <property type="match status" value="1"/>
</dbReference>
<dbReference type="InterPro" id="IPR029149">
    <property type="entry name" value="Creatin/AminoP/Spt16_N"/>
</dbReference>
<dbReference type="EMBL" id="JBHSPH010000001">
    <property type="protein sequence ID" value="MFC5861533.1"/>
    <property type="molecule type" value="Genomic_DNA"/>
</dbReference>
<dbReference type="Proteomes" id="UP001596091">
    <property type="component" value="Unassembled WGS sequence"/>
</dbReference>
<dbReference type="InterPro" id="IPR006311">
    <property type="entry name" value="TAT_signal"/>
</dbReference>
<evidence type="ECO:0000313" key="4">
    <source>
        <dbReference type="EMBL" id="MFC5861533.1"/>
    </source>
</evidence>
<evidence type="ECO:0000259" key="3">
    <source>
        <dbReference type="Pfam" id="PF01321"/>
    </source>
</evidence>
<comment type="caution">
    <text evidence="4">The sequence shown here is derived from an EMBL/GenBank/DDBJ whole genome shotgun (WGS) entry which is preliminary data.</text>
</comment>
<dbReference type="Gene3D" id="3.90.230.10">
    <property type="entry name" value="Creatinase/methionine aminopeptidase superfamily"/>
    <property type="match status" value="1"/>
</dbReference>
<dbReference type="RefSeq" id="WP_263333503.1">
    <property type="nucleotide sequence ID" value="NZ_JAGSYH010000002.1"/>
</dbReference>
<feature type="chain" id="PRO_5046792716" evidence="1">
    <location>
        <begin position="27"/>
        <end position="432"/>
    </location>
</feature>
<dbReference type="PANTHER" id="PTHR46112">
    <property type="entry name" value="AMINOPEPTIDASE"/>
    <property type="match status" value="1"/>
</dbReference>
<dbReference type="SUPFAM" id="SSF53092">
    <property type="entry name" value="Creatinase/prolidase N-terminal domain"/>
    <property type="match status" value="1"/>
</dbReference>
<dbReference type="InterPro" id="IPR050659">
    <property type="entry name" value="Peptidase_M24B"/>
</dbReference>
<dbReference type="PROSITE" id="PS51318">
    <property type="entry name" value="TAT"/>
    <property type="match status" value="1"/>
</dbReference>
<feature type="domain" description="Peptidase M24" evidence="2">
    <location>
        <begin position="210"/>
        <end position="412"/>
    </location>
</feature>